<keyword evidence="1" id="KW-1133">Transmembrane helix</keyword>
<sequence>MLPIAALLVLVVAPLAFAIIGMVRMRGEPPVRHEAVRPWRWRMSAVSMLLYTLAFNLTFFVQELFLVLPKALTPGLRPTLFHNNHGWEGTHPLASLFQGTGALATLLVGIAAGLWLRRTRTGPAWWRLLVFWMAFGGVFMALPQAVIGALVPQGDVGMAMTYFGLGPAAKATVALLALIAMPLFALWLLRPLLELAGDPAQVAGAGARMRFVLLAATLPALLAIVLIVPFRMPREWVEVLLLPVIVTVAGLAWTQAGAWRIHAVRPLEGRGGWPIGALLAAVIALLAVFQLVLRPGIAFY</sequence>
<feature type="transmembrane region" description="Helical" evidence="1">
    <location>
        <begin position="46"/>
        <end position="68"/>
    </location>
</feature>
<protein>
    <submittedName>
        <fullName evidence="2">Uncharacterized protein</fullName>
    </submittedName>
</protein>
<reference evidence="2 3" key="1">
    <citation type="submission" date="2024-07" db="EMBL/GenBank/DDBJ databases">
        <title>Luteimonas salilacus sp. nov., isolated from the shore soil of Salt Lake in Tibet of China.</title>
        <authorList>
            <person name="Zhang X."/>
            <person name="Li A."/>
        </authorList>
    </citation>
    <scope>NUCLEOTIDE SEQUENCE [LARGE SCALE GENOMIC DNA]</scope>
    <source>
        <strain evidence="2 3">B3-2-R+30</strain>
    </source>
</reference>
<feature type="transmembrane region" description="Helical" evidence="1">
    <location>
        <begin position="271"/>
        <end position="293"/>
    </location>
</feature>
<dbReference type="RefSeq" id="WP_370565189.1">
    <property type="nucleotide sequence ID" value="NZ_JBFWIB010000013.1"/>
</dbReference>
<feature type="transmembrane region" description="Helical" evidence="1">
    <location>
        <begin position="171"/>
        <end position="190"/>
    </location>
</feature>
<evidence type="ECO:0000313" key="2">
    <source>
        <dbReference type="EMBL" id="MEZ0475448.1"/>
    </source>
</evidence>
<accession>A0ABV4HS82</accession>
<feature type="transmembrane region" description="Helical" evidence="1">
    <location>
        <begin position="6"/>
        <end position="25"/>
    </location>
</feature>
<organism evidence="2 3">
    <name type="scientific">Luteimonas salinilitoris</name>
    <dbReference type="NCBI Taxonomy" id="3237697"/>
    <lineage>
        <taxon>Bacteria</taxon>
        <taxon>Pseudomonadati</taxon>
        <taxon>Pseudomonadota</taxon>
        <taxon>Gammaproteobacteria</taxon>
        <taxon>Lysobacterales</taxon>
        <taxon>Lysobacteraceae</taxon>
        <taxon>Luteimonas</taxon>
    </lineage>
</organism>
<keyword evidence="3" id="KW-1185">Reference proteome</keyword>
<feature type="transmembrane region" description="Helical" evidence="1">
    <location>
        <begin position="96"/>
        <end position="116"/>
    </location>
</feature>
<feature type="transmembrane region" description="Helical" evidence="1">
    <location>
        <begin position="211"/>
        <end position="230"/>
    </location>
</feature>
<comment type="caution">
    <text evidence="2">The sequence shown here is derived from an EMBL/GenBank/DDBJ whole genome shotgun (WGS) entry which is preliminary data.</text>
</comment>
<proteinExistence type="predicted"/>
<dbReference type="EMBL" id="JBFWIC010000016">
    <property type="protein sequence ID" value="MEZ0475448.1"/>
    <property type="molecule type" value="Genomic_DNA"/>
</dbReference>
<keyword evidence="1" id="KW-0812">Transmembrane</keyword>
<feature type="transmembrane region" description="Helical" evidence="1">
    <location>
        <begin position="128"/>
        <end position="151"/>
    </location>
</feature>
<keyword evidence="1" id="KW-0472">Membrane</keyword>
<evidence type="ECO:0000256" key="1">
    <source>
        <dbReference type="SAM" id="Phobius"/>
    </source>
</evidence>
<name>A0ABV4HS82_9GAMM</name>
<dbReference type="Proteomes" id="UP001566331">
    <property type="component" value="Unassembled WGS sequence"/>
</dbReference>
<feature type="transmembrane region" description="Helical" evidence="1">
    <location>
        <begin position="236"/>
        <end position="259"/>
    </location>
</feature>
<gene>
    <name evidence="2" type="ORF">AB6713_12620</name>
</gene>
<evidence type="ECO:0000313" key="3">
    <source>
        <dbReference type="Proteomes" id="UP001566331"/>
    </source>
</evidence>